<accession>A0A7G2EQW6</accession>
<gene>
    <name evidence="1" type="ORF">AT9943_LOCUS12497</name>
</gene>
<proteinExistence type="predicted"/>
<organism evidence="1 2">
    <name type="scientific">Arabidopsis thaliana</name>
    <name type="common">Mouse-ear cress</name>
    <dbReference type="NCBI Taxonomy" id="3702"/>
    <lineage>
        <taxon>Eukaryota</taxon>
        <taxon>Viridiplantae</taxon>
        <taxon>Streptophyta</taxon>
        <taxon>Embryophyta</taxon>
        <taxon>Tracheophyta</taxon>
        <taxon>Spermatophyta</taxon>
        <taxon>Magnoliopsida</taxon>
        <taxon>eudicotyledons</taxon>
        <taxon>Gunneridae</taxon>
        <taxon>Pentapetalae</taxon>
        <taxon>rosids</taxon>
        <taxon>malvids</taxon>
        <taxon>Brassicales</taxon>
        <taxon>Brassicaceae</taxon>
        <taxon>Camelineae</taxon>
        <taxon>Arabidopsis</taxon>
    </lineage>
</organism>
<name>A0A7G2EQW6_ARATH</name>
<dbReference type="EMBL" id="LR881468">
    <property type="protein sequence ID" value="CAD5324612.1"/>
    <property type="molecule type" value="Genomic_DNA"/>
</dbReference>
<evidence type="ECO:0000313" key="2">
    <source>
        <dbReference type="Proteomes" id="UP000516314"/>
    </source>
</evidence>
<dbReference type="AlphaFoldDB" id="A0A7G2EQW6"/>
<protein>
    <submittedName>
        <fullName evidence="1">(thale cress) hypothetical protein</fullName>
    </submittedName>
</protein>
<dbReference type="Proteomes" id="UP000516314">
    <property type="component" value="Chromosome 3"/>
</dbReference>
<sequence length="122" mass="13797">MCHRRCKTLSPEQSLSIGEALKDLIADLFSLENHEYLATVNLNVATTYPFCQGNPLRVIAEKVLNFLSVNFPRHAKSKATPQDDSKATLSPKIAPDEAWLFFDQEASVLHNKVEKFFILLHL</sequence>
<reference evidence="1 2" key="1">
    <citation type="submission" date="2020-09" db="EMBL/GenBank/DDBJ databases">
        <authorList>
            <person name="Ashkenazy H."/>
        </authorList>
    </citation>
    <scope>NUCLEOTIDE SEQUENCE [LARGE SCALE GENOMIC DNA]</scope>
    <source>
        <strain evidence="2">cv. Cdm-0</strain>
    </source>
</reference>
<evidence type="ECO:0000313" key="1">
    <source>
        <dbReference type="EMBL" id="CAD5324612.1"/>
    </source>
</evidence>